<proteinExistence type="predicted"/>
<evidence type="ECO:0000313" key="3">
    <source>
        <dbReference type="Proteomes" id="UP001173174"/>
    </source>
</evidence>
<dbReference type="AlphaFoldDB" id="A0AAW7KE26"/>
<dbReference type="Pfam" id="PF16935">
    <property type="entry name" value="Hol_Tox"/>
    <property type="match status" value="1"/>
</dbReference>
<keyword evidence="1" id="KW-0812">Transmembrane</keyword>
<dbReference type="Proteomes" id="UP001173174">
    <property type="component" value="Unassembled WGS sequence"/>
</dbReference>
<organism evidence="2 3">
    <name type="scientific">Enterococcus faecalis</name>
    <name type="common">Streptococcus faecalis</name>
    <dbReference type="NCBI Taxonomy" id="1351"/>
    <lineage>
        <taxon>Bacteria</taxon>
        <taxon>Bacillati</taxon>
        <taxon>Bacillota</taxon>
        <taxon>Bacilli</taxon>
        <taxon>Lactobacillales</taxon>
        <taxon>Enterococcaceae</taxon>
        <taxon>Enterococcus</taxon>
    </lineage>
</organism>
<comment type="caution">
    <text evidence="2">The sequence shown here is derived from an EMBL/GenBank/DDBJ whole genome shotgun (WGS) entry which is preliminary data.</text>
</comment>
<evidence type="ECO:0000313" key="2">
    <source>
        <dbReference type="EMBL" id="MDN3192429.1"/>
    </source>
</evidence>
<reference evidence="2" key="2">
    <citation type="submission" date="2023-03" db="EMBL/GenBank/DDBJ databases">
        <authorList>
            <person name="Zajac M."/>
            <person name="Kwit R."/>
            <person name="Wasyl D."/>
        </authorList>
    </citation>
    <scope>NUCLEOTIDE SEQUENCE</scope>
    <source>
        <strain evidence="2">691B_2</strain>
    </source>
</reference>
<evidence type="ECO:0000256" key="1">
    <source>
        <dbReference type="SAM" id="Phobius"/>
    </source>
</evidence>
<keyword evidence="1" id="KW-0472">Membrane</keyword>
<dbReference type="InterPro" id="IPR031616">
    <property type="entry name" value="BsrE-like"/>
</dbReference>
<feature type="transmembrane region" description="Helical" evidence="1">
    <location>
        <begin position="12"/>
        <end position="35"/>
    </location>
</feature>
<protein>
    <submittedName>
        <fullName evidence="2">Holin-like toxin</fullName>
    </submittedName>
</protein>
<sequence length="42" mass="4496">MKGAMFLSVEAALGLMIGFATLVVTIIFVILALVLDNKNNRS</sequence>
<dbReference type="EMBL" id="JAREWH010000006">
    <property type="protein sequence ID" value="MDN3192429.1"/>
    <property type="molecule type" value="Genomic_DNA"/>
</dbReference>
<gene>
    <name evidence="2" type="ORF">P0E79_08050</name>
</gene>
<accession>A0AAW7KE26</accession>
<keyword evidence="1" id="KW-1133">Transmembrane helix</keyword>
<reference evidence="2" key="1">
    <citation type="journal article" date="2023" name="Pathogens">
        <title>Prevalence of Enterococcus spp. and the Whole-Genome Characteristics of Enterococcus faecium and Enterococcus faecalis Strains Isolated from Free-Living Birds in Poland.</title>
        <authorList>
            <person name="Kwit R."/>
            <person name="Zajac M."/>
            <person name="Smialowska-Weglinska A."/>
            <person name="Skarzynska M."/>
            <person name="Bomba A."/>
            <person name="Lalak A."/>
            <person name="Skrzypiec E."/>
            <person name="Wojdat D."/>
            <person name="Koza W."/>
            <person name="Mikos-Wojewoda E."/>
            <person name="Pasim P."/>
            <person name="Skora M."/>
            <person name="Polak M."/>
            <person name="Wiacek J."/>
            <person name="Wasyl D."/>
        </authorList>
    </citation>
    <scope>NUCLEOTIDE SEQUENCE</scope>
    <source>
        <strain evidence="2">691B_2</strain>
    </source>
</reference>
<name>A0AAW7KE26_ENTFL</name>